<evidence type="ECO:0000259" key="1">
    <source>
        <dbReference type="PROSITE" id="PS51186"/>
    </source>
</evidence>
<proteinExistence type="predicted"/>
<keyword evidence="3" id="KW-1185">Reference proteome</keyword>
<dbReference type="OrthoDB" id="630895at2759"/>
<dbReference type="InterPro" id="IPR000182">
    <property type="entry name" value="GNAT_dom"/>
</dbReference>
<dbReference type="Pfam" id="PF13302">
    <property type="entry name" value="Acetyltransf_3"/>
    <property type="match status" value="2"/>
</dbReference>
<sequence length="448" mass="50701">MAPNQLFPLEVNPRTQEPFLRLRKHKSVILTPMRWEDAPSLVPLFNDKRERLQKHKPPSDAILQELKDSQGSETLKMVNGAPVCYIRELQEDGSDIFLGNIAIGRCFHGELMGTNTVDWEHATDRETENRSLELGDPKIIWSFGDFLSPSHHGQGIMTDAMDTLLHEWAIPRMSVRRMLTGAFTGNHGSIRVFEKNGFKMVRTIDEFAVLRPLELNAKTGEVFLRLRKFLNIILTPPRWDDEPLVIPYLNDPRVCDWLSGPPYPYTLQDSKDFLARIKPPADEVIQQLDDADPAGTPITVGQCPVWSIREVQEGGGDVFLGSISIIRCENGELMGGNGVDWENKKKREEENNALPVGDPSIIWTIGDWLAPSHHGRGIMTDVIHTLLNEWAVPRMGVRHVWATAFTGNEGSVKVFLKNGFKLTATHENHVMAKGKMRGLHLLEWRYEG</sequence>
<dbReference type="EMBL" id="JANKHO010000613">
    <property type="protein sequence ID" value="KAJ3507919.1"/>
    <property type="molecule type" value="Genomic_DNA"/>
</dbReference>
<dbReference type="InterPro" id="IPR016181">
    <property type="entry name" value="Acyl_CoA_acyltransferase"/>
</dbReference>
<dbReference type="PANTHER" id="PTHR43328:SF1">
    <property type="entry name" value="N-ACETYLTRANSFERASE DOMAIN-CONTAINING PROTEIN"/>
    <property type="match status" value="1"/>
</dbReference>
<evidence type="ECO:0000313" key="2">
    <source>
        <dbReference type="EMBL" id="KAJ3507919.1"/>
    </source>
</evidence>
<comment type="caution">
    <text evidence="2">The sequence shown here is derived from an EMBL/GenBank/DDBJ whole genome shotgun (WGS) entry which is preliminary data.</text>
</comment>
<dbReference type="SUPFAM" id="SSF55729">
    <property type="entry name" value="Acyl-CoA N-acyltransferases (Nat)"/>
    <property type="match status" value="2"/>
</dbReference>
<name>A0A9W8JZY1_9AGAR</name>
<accession>A0A9W8JZY1</accession>
<dbReference type="GO" id="GO:0016747">
    <property type="term" value="F:acyltransferase activity, transferring groups other than amino-acyl groups"/>
    <property type="evidence" value="ECO:0007669"/>
    <property type="project" value="InterPro"/>
</dbReference>
<feature type="domain" description="N-acetyltransferase" evidence="1">
    <location>
        <begin position="28"/>
        <end position="216"/>
    </location>
</feature>
<evidence type="ECO:0000313" key="3">
    <source>
        <dbReference type="Proteomes" id="UP001148786"/>
    </source>
</evidence>
<dbReference type="AlphaFoldDB" id="A0A9W8JZY1"/>
<protein>
    <recommendedName>
        <fullName evidence="1">N-acetyltransferase domain-containing protein</fullName>
    </recommendedName>
</protein>
<gene>
    <name evidence="2" type="ORF">NLJ89_g6032</name>
</gene>
<dbReference type="Gene3D" id="3.40.630.30">
    <property type="match status" value="2"/>
</dbReference>
<organism evidence="2 3">
    <name type="scientific">Agrocybe chaxingu</name>
    <dbReference type="NCBI Taxonomy" id="84603"/>
    <lineage>
        <taxon>Eukaryota</taxon>
        <taxon>Fungi</taxon>
        <taxon>Dikarya</taxon>
        <taxon>Basidiomycota</taxon>
        <taxon>Agaricomycotina</taxon>
        <taxon>Agaricomycetes</taxon>
        <taxon>Agaricomycetidae</taxon>
        <taxon>Agaricales</taxon>
        <taxon>Agaricineae</taxon>
        <taxon>Strophariaceae</taxon>
        <taxon>Agrocybe</taxon>
    </lineage>
</organism>
<reference evidence="2" key="1">
    <citation type="submission" date="2022-07" db="EMBL/GenBank/DDBJ databases">
        <title>Genome Sequence of Agrocybe chaxingu.</title>
        <authorList>
            <person name="Buettner E."/>
        </authorList>
    </citation>
    <scope>NUCLEOTIDE SEQUENCE</scope>
    <source>
        <strain evidence="2">MP-N11</strain>
    </source>
</reference>
<dbReference type="Proteomes" id="UP001148786">
    <property type="component" value="Unassembled WGS sequence"/>
</dbReference>
<feature type="domain" description="N-acetyltransferase" evidence="1">
    <location>
        <begin position="275"/>
        <end position="448"/>
    </location>
</feature>
<dbReference type="PANTHER" id="PTHR43328">
    <property type="entry name" value="ACETYLTRANSFERASE-RELATED"/>
    <property type="match status" value="1"/>
</dbReference>
<dbReference type="PROSITE" id="PS51186">
    <property type="entry name" value="GNAT"/>
    <property type="match status" value="2"/>
</dbReference>